<comment type="similarity">
    <text evidence="3">Belongs to the TRAPP small subunits family. Sedlin subfamily.</text>
</comment>
<dbReference type="CDD" id="cd14854">
    <property type="entry name" value="TRAPPC2L"/>
    <property type="match status" value="1"/>
</dbReference>
<dbReference type="InterPro" id="IPR044760">
    <property type="entry name" value="TRAPPC2L"/>
</dbReference>
<proteinExistence type="evidence at transcript level"/>
<dbReference type="OrthoDB" id="10258445at2759"/>
<keyword evidence="5" id="KW-0540">Nuclease</keyword>
<evidence type="ECO:0000256" key="3">
    <source>
        <dbReference type="ARBA" id="ARBA00006626"/>
    </source>
</evidence>
<dbReference type="SUPFAM" id="SSF64356">
    <property type="entry name" value="SNARE-like"/>
    <property type="match status" value="1"/>
</dbReference>
<evidence type="ECO:0000313" key="7">
    <source>
        <dbReference type="EMBL" id="CDG66628.1"/>
    </source>
</evidence>
<dbReference type="PANTHER" id="PTHR12395">
    <property type="entry name" value="DOM-3 RELATED"/>
    <property type="match status" value="1"/>
</dbReference>
<evidence type="ECO:0000256" key="4">
    <source>
        <dbReference type="ARBA" id="ARBA00022892"/>
    </source>
</evidence>
<evidence type="ECO:0000256" key="1">
    <source>
        <dbReference type="ARBA" id="ARBA00004556"/>
    </source>
</evidence>
<sequence>QQDLNPVVNTNEAFCSVVRTRLNKNSIICGAEVDCCIKEDKSKSPSNYIELKTTRIMNNYRQNENFARYKLLKFWAQSFLAGIPKIVVGMRDDEGIVKEIKSFNTLSIPGICKEYSKKWDANVALNFLDGILNWLKKVVVIDNPNVVYMIEFAEPFSYVSLQVFKEGSESFLPDWYTSNAVGVAVVGKDNEPLYVHTSSPDTDLKFHYIIHTCLDVIEEKTSSLTKSTQDPRELYLGLLYPTEDYKVYGYVTNTKIKFVIVVDSGNATLRDNDIRMMFRKVHSAYVAMVSNPFYNHGDPIKSTMFQKAVDTLMVTDGP</sequence>
<dbReference type="Pfam" id="PF08652">
    <property type="entry name" value="RAI1"/>
    <property type="match status" value="1"/>
</dbReference>
<accession>T2M314</accession>
<dbReference type="GO" id="GO:0003723">
    <property type="term" value="F:RNA binding"/>
    <property type="evidence" value="ECO:0007669"/>
    <property type="project" value="UniProtKB-KW"/>
</dbReference>
<evidence type="ECO:0000256" key="5">
    <source>
        <dbReference type="RuleBase" id="RU367113"/>
    </source>
</evidence>
<dbReference type="Gene3D" id="3.30.450.70">
    <property type="match status" value="1"/>
</dbReference>
<dbReference type="GO" id="GO:0048471">
    <property type="term" value="C:perinuclear region of cytoplasm"/>
    <property type="evidence" value="ECO:0007669"/>
    <property type="project" value="UniProtKB-SubCell"/>
</dbReference>
<evidence type="ECO:0000259" key="6">
    <source>
        <dbReference type="Pfam" id="PF08652"/>
    </source>
</evidence>
<dbReference type="GO" id="GO:0110155">
    <property type="term" value="P:NAD-cap decapping"/>
    <property type="evidence" value="ECO:0007669"/>
    <property type="project" value="TreeGrafter"/>
</dbReference>
<dbReference type="GO" id="GO:0000166">
    <property type="term" value="F:nucleotide binding"/>
    <property type="evidence" value="ECO:0007669"/>
    <property type="project" value="UniProtKB-KW"/>
</dbReference>
<protein>
    <recommendedName>
        <fullName evidence="5">Decapping nuclease</fullName>
        <ecNumber evidence="5">3.6.1.-</ecNumber>
    </recommendedName>
</protein>
<dbReference type="EC" id="3.6.1.-" evidence="5"/>
<keyword evidence="4" id="KW-0813">Transport</keyword>
<feature type="non-terminal residue" evidence="7">
    <location>
        <position position="1"/>
    </location>
</feature>
<dbReference type="GO" id="GO:0006888">
    <property type="term" value="P:endoplasmic reticulum to Golgi vesicle-mediated transport"/>
    <property type="evidence" value="ECO:0007669"/>
    <property type="project" value="InterPro"/>
</dbReference>
<comment type="subcellular location">
    <subcellularLocation>
        <location evidence="1">Cytoplasm</location>
        <location evidence="1">Perinuclear region</location>
    </subcellularLocation>
    <subcellularLocation>
        <location evidence="5">Nucleus</location>
    </subcellularLocation>
</comment>
<keyword evidence="4" id="KW-0931">ER-Golgi transport</keyword>
<dbReference type="GO" id="GO:0005829">
    <property type="term" value="C:cytosol"/>
    <property type="evidence" value="ECO:0007669"/>
    <property type="project" value="TreeGrafter"/>
</dbReference>
<keyword evidence="5" id="KW-0378">Hydrolase</keyword>
<dbReference type="GO" id="GO:0000956">
    <property type="term" value="P:nuclear-transcribed mRNA catabolic process"/>
    <property type="evidence" value="ECO:0007669"/>
    <property type="project" value="TreeGrafter"/>
</dbReference>
<reference evidence="7" key="1">
    <citation type="journal article" date="2013" name="Genome Biol. Evol.">
        <title>Punctuated emergences of genetic and phenotypic innovations in eumetazoan, bilaterian, euteleostome, and hominidae ancestors.</title>
        <authorList>
            <person name="Wenger Y."/>
            <person name="Galliot B."/>
        </authorList>
    </citation>
    <scope>NUCLEOTIDE SEQUENCE</scope>
    <source>
        <tissue evidence="7">Whole animals</tissue>
    </source>
</reference>
<organism evidence="7">
    <name type="scientific">Hydra vulgaris</name>
    <name type="common">Hydra</name>
    <name type="synonym">Hydra attenuata</name>
    <dbReference type="NCBI Taxonomy" id="6087"/>
    <lineage>
        <taxon>Eukaryota</taxon>
        <taxon>Metazoa</taxon>
        <taxon>Cnidaria</taxon>
        <taxon>Hydrozoa</taxon>
        <taxon>Hydroidolina</taxon>
        <taxon>Anthoathecata</taxon>
        <taxon>Aplanulata</taxon>
        <taxon>Hydridae</taxon>
        <taxon>Hydra</taxon>
    </lineage>
</organism>
<comment type="function">
    <text evidence="5">Decapping enzyme for NAD-capped RNAs: specifically hydrolyzes the nicotinamide adenine dinucleotide (NAD) cap from a subset of RNAs by removing the entire NAD moiety from the 5'-end of an NAD-capped RNA.</text>
</comment>
<dbReference type="EMBL" id="HAAD01000396">
    <property type="protein sequence ID" value="CDG66628.1"/>
    <property type="molecule type" value="mRNA"/>
</dbReference>
<dbReference type="InterPro" id="IPR039039">
    <property type="entry name" value="RAI1-like_fam"/>
</dbReference>
<keyword evidence="5" id="KW-0547">Nucleotide-binding</keyword>
<keyword evidence="5" id="KW-0694">RNA-binding</keyword>
<feature type="domain" description="RAI1-like" evidence="6">
    <location>
        <begin position="5"/>
        <end position="176"/>
    </location>
</feature>
<keyword evidence="5" id="KW-0539">Nucleus</keyword>
<name>T2M314_HYDVU</name>
<gene>
    <name evidence="7" type="primary">TRAPPC2L</name>
</gene>
<dbReference type="InterPro" id="IPR013961">
    <property type="entry name" value="RAI1"/>
</dbReference>
<dbReference type="InterPro" id="IPR006722">
    <property type="entry name" value="Sedlin"/>
</dbReference>
<dbReference type="AlphaFoldDB" id="T2M314"/>
<dbReference type="GO" id="GO:0046872">
    <property type="term" value="F:metal ion binding"/>
    <property type="evidence" value="ECO:0007669"/>
    <property type="project" value="UniProtKB-KW"/>
</dbReference>
<dbReference type="GO" id="GO:0005634">
    <property type="term" value="C:nucleus"/>
    <property type="evidence" value="ECO:0007669"/>
    <property type="project" value="UniProtKB-SubCell"/>
</dbReference>
<dbReference type="PANTHER" id="PTHR12395:SF9">
    <property type="entry name" value="DECAPPING AND EXORIBONUCLEASE PROTEIN"/>
    <property type="match status" value="1"/>
</dbReference>
<comment type="cofactor">
    <cofactor evidence="5">
        <name>a divalent metal cation</name>
        <dbReference type="ChEBI" id="CHEBI:60240"/>
    </cofactor>
</comment>
<dbReference type="GO" id="GO:0034353">
    <property type="term" value="F:mRNA 5'-diphosphatase activity"/>
    <property type="evidence" value="ECO:0007669"/>
    <property type="project" value="TreeGrafter"/>
</dbReference>
<dbReference type="Pfam" id="PF04628">
    <property type="entry name" value="Sedlin_N"/>
    <property type="match status" value="1"/>
</dbReference>
<evidence type="ECO:0000256" key="2">
    <source>
        <dbReference type="ARBA" id="ARBA00006562"/>
    </source>
</evidence>
<keyword evidence="5" id="KW-0479">Metal-binding</keyword>
<dbReference type="InterPro" id="IPR011012">
    <property type="entry name" value="Longin-like_dom_sf"/>
</dbReference>
<comment type="similarity">
    <text evidence="2 5">Belongs to the DXO/Dom3Z family.</text>
</comment>
<dbReference type="GO" id="GO:0004518">
    <property type="term" value="F:nuclease activity"/>
    <property type="evidence" value="ECO:0007669"/>
    <property type="project" value="UniProtKB-KW"/>
</dbReference>